<gene>
    <name evidence="2" type="ORF">HMPREF9440_00668</name>
</gene>
<keyword evidence="3" id="KW-1185">Reference proteome</keyword>
<organism evidence="2 3">
    <name type="scientific">Sutterella parvirubra YIT 11816</name>
    <dbReference type="NCBI Taxonomy" id="762967"/>
    <lineage>
        <taxon>Bacteria</taxon>
        <taxon>Pseudomonadati</taxon>
        <taxon>Pseudomonadota</taxon>
        <taxon>Betaproteobacteria</taxon>
        <taxon>Burkholderiales</taxon>
        <taxon>Sutterellaceae</taxon>
        <taxon>Sutterella</taxon>
    </lineage>
</organism>
<dbReference type="HOGENOM" id="CLU_3174050_0_0_4"/>
<name>H3KD62_9BURK</name>
<feature type="compositionally biased region" description="Polar residues" evidence="1">
    <location>
        <begin position="1"/>
        <end position="11"/>
    </location>
</feature>
<evidence type="ECO:0000256" key="1">
    <source>
        <dbReference type="SAM" id="MobiDB-lite"/>
    </source>
</evidence>
<reference evidence="2 3" key="1">
    <citation type="submission" date="2011-11" db="EMBL/GenBank/DDBJ databases">
        <authorList>
            <person name="Weinstock G."/>
            <person name="Sodergren E."/>
            <person name="Clifton S."/>
            <person name="Fulton L."/>
            <person name="Fulton B."/>
            <person name="Courtney L."/>
            <person name="Fronick C."/>
            <person name="Harrison M."/>
            <person name="Strong C."/>
            <person name="Farmer C."/>
            <person name="Delahaunty K."/>
            <person name="Markovic C."/>
            <person name="Hall O."/>
            <person name="Minx P."/>
            <person name="Tomlinson C."/>
            <person name="Mitreva M."/>
            <person name="Hou S."/>
            <person name="Chen J."/>
            <person name="Wollam A."/>
            <person name="Pepin K.H."/>
            <person name="Johnson M."/>
            <person name="Bhonagiri V."/>
            <person name="Zhang X."/>
            <person name="Suruliraj S."/>
            <person name="Warren W."/>
            <person name="Chinwalla A."/>
            <person name="Mardis E.R."/>
            <person name="Wilson R.K."/>
        </authorList>
    </citation>
    <scope>NUCLEOTIDE SEQUENCE [LARGE SCALE GENOMIC DNA]</scope>
    <source>
        <strain evidence="2 3">YIT 11816</strain>
    </source>
</reference>
<dbReference type="PATRIC" id="fig|762967.3.peg.543"/>
<dbReference type="Proteomes" id="UP000004956">
    <property type="component" value="Unassembled WGS sequence"/>
</dbReference>
<evidence type="ECO:0000313" key="2">
    <source>
        <dbReference type="EMBL" id="EHY31945.1"/>
    </source>
</evidence>
<sequence>MSGTRTQTNGQPLEEQSPAAESATSLFGHLNVAQFSQSTDRIVRKPA</sequence>
<dbReference type="AlphaFoldDB" id="H3KD62"/>
<feature type="region of interest" description="Disordered" evidence="1">
    <location>
        <begin position="1"/>
        <end position="25"/>
    </location>
</feature>
<proteinExistence type="predicted"/>
<accession>H3KD62</accession>
<protein>
    <submittedName>
        <fullName evidence="2">Uncharacterized protein</fullName>
    </submittedName>
</protein>
<dbReference type="EMBL" id="AFBQ01000087">
    <property type="protein sequence ID" value="EHY31945.1"/>
    <property type="molecule type" value="Genomic_DNA"/>
</dbReference>
<evidence type="ECO:0000313" key="3">
    <source>
        <dbReference type="Proteomes" id="UP000004956"/>
    </source>
</evidence>
<comment type="caution">
    <text evidence="2">The sequence shown here is derived from an EMBL/GenBank/DDBJ whole genome shotgun (WGS) entry which is preliminary data.</text>
</comment>